<feature type="region of interest" description="Disordered" evidence="1">
    <location>
        <begin position="1"/>
        <end position="76"/>
    </location>
</feature>
<feature type="compositionally biased region" description="Basic and acidic residues" evidence="1">
    <location>
        <begin position="45"/>
        <end position="57"/>
    </location>
</feature>
<evidence type="ECO:0000313" key="3">
    <source>
        <dbReference type="Proteomes" id="UP000295258"/>
    </source>
</evidence>
<organism evidence="2 3">
    <name type="scientific">Nonomuraea deserti</name>
    <dbReference type="NCBI Taxonomy" id="1848322"/>
    <lineage>
        <taxon>Bacteria</taxon>
        <taxon>Bacillati</taxon>
        <taxon>Actinomycetota</taxon>
        <taxon>Actinomycetes</taxon>
        <taxon>Streptosporangiales</taxon>
        <taxon>Streptosporangiaceae</taxon>
        <taxon>Nonomuraea</taxon>
    </lineage>
</organism>
<dbReference type="Proteomes" id="UP000295258">
    <property type="component" value="Unassembled WGS sequence"/>
</dbReference>
<proteinExistence type="predicted"/>
<evidence type="ECO:0000256" key="1">
    <source>
        <dbReference type="SAM" id="MobiDB-lite"/>
    </source>
</evidence>
<gene>
    <name evidence="2" type="ORF">E1292_02750</name>
</gene>
<reference evidence="2 3" key="1">
    <citation type="submission" date="2019-03" db="EMBL/GenBank/DDBJ databases">
        <title>Draft genome sequences of novel Actinobacteria.</title>
        <authorList>
            <person name="Sahin N."/>
            <person name="Ay H."/>
            <person name="Saygin H."/>
        </authorList>
    </citation>
    <scope>NUCLEOTIDE SEQUENCE [LARGE SCALE GENOMIC DNA]</scope>
    <source>
        <strain evidence="2 3">KC310</strain>
    </source>
</reference>
<protein>
    <submittedName>
        <fullName evidence="2">Uncharacterized protein</fullName>
    </submittedName>
</protein>
<evidence type="ECO:0000313" key="2">
    <source>
        <dbReference type="EMBL" id="TDD12062.1"/>
    </source>
</evidence>
<name>A0A4R4W0V5_9ACTN</name>
<dbReference type="AlphaFoldDB" id="A0A4R4W0V5"/>
<dbReference type="EMBL" id="SMKO01000004">
    <property type="protein sequence ID" value="TDD12062.1"/>
    <property type="molecule type" value="Genomic_DNA"/>
</dbReference>
<comment type="caution">
    <text evidence="2">The sequence shown here is derived from an EMBL/GenBank/DDBJ whole genome shotgun (WGS) entry which is preliminary data.</text>
</comment>
<sequence length="76" mass="8462">MRRTPNANHVLSRAPGSARRPHEHDHKYVAPATPTELKRHNPTVSDHDPTHPIRDLKQQAGDMPHTGHGRLTGGRS</sequence>
<accession>A0A4R4W0V5</accession>
<keyword evidence="3" id="KW-1185">Reference proteome</keyword>